<keyword evidence="2" id="KW-1133">Transmembrane helix</keyword>
<organism evidence="4 5">
    <name type="scientific">Epichloe bromicola</name>
    <dbReference type="NCBI Taxonomy" id="79588"/>
    <lineage>
        <taxon>Eukaryota</taxon>
        <taxon>Fungi</taxon>
        <taxon>Dikarya</taxon>
        <taxon>Ascomycota</taxon>
        <taxon>Pezizomycotina</taxon>
        <taxon>Sordariomycetes</taxon>
        <taxon>Hypocreomycetidae</taxon>
        <taxon>Hypocreales</taxon>
        <taxon>Clavicipitaceae</taxon>
        <taxon>Epichloe</taxon>
    </lineage>
</organism>
<dbReference type="Pfam" id="PF03476">
    <property type="entry name" value="MOSC_N"/>
    <property type="match status" value="1"/>
</dbReference>
<dbReference type="Proteomes" id="UP001562357">
    <property type="component" value="Unassembled WGS sequence"/>
</dbReference>
<evidence type="ECO:0000313" key="4">
    <source>
        <dbReference type="EMBL" id="GAB0132513.1"/>
    </source>
</evidence>
<feature type="compositionally biased region" description="Polar residues" evidence="1">
    <location>
        <begin position="50"/>
        <end position="66"/>
    </location>
</feature>
<dbReference type="PANTHER" id="PTHR14237:SF23">
    <property type="entry name" value="MOSC DOMAIN PROTEIN (AFU_ORTHOLOGUE AFUA_7G05900)"/>
    <property type="match status" value="1"/>
</dbReference>
<sequence length="443" mass="50074">MADGNYGAVFLMAVTILVFLVPIFIIFPPIPVEPSDALRQTHSKLGLPPHQSNLPSQHTSSTQEPPQSARKPAIKSLFVYPVKSCRGIELERSKVLPSGFEHDRLYTFAQLRPQKTAPPGTQAGQSHAWEFLTLRQLPLLANVKVDVWLPDASKKSRQLGPPDATRFVLVRFPWQAPGWRGTVQSLAAKLSRGLGAVPEKQFLLPLDFPSREEIEARGYEFADVKIWMDVTQALNMSRDLPPELATYLGARHQLAIFRSDPSNRRRVFRCAPRRETLGYQPVVDFQDAYPIHLLNLSSIRALESRMQKDESIQTLDARRFRGNIILSGAEEYDEDEWKLVQLKKSSSMQEDHVIFDVSCRTVRCKLPNVDPATGVRHRVEPDRSLRKHRDVDEGAPNMGCLGMQLCPLFPNTDSPEQLESYVEVGMDVEVLKRGPHKYIKQSA</sequence>
<dbReference type="PROSITE" id="PS51340">
    <property type="entry name" value="MOSC"/>
    <property type="match status" value="1"/>
</dbReference>
<dbReference type="InterPro" id="IPR005303">
    <property type="entry name" value="MOCOS_middle"/>
</dbReference>
<gene>
    <name evidence="4" type="primary">g946</name>
    <name evidence="4" type="ORF">EsDP_00000946</name>
</gene>
<dbReference type="PANTHER" id="PTHR14237">
    <property type="entry name" value="MOLYBDOPTERIN COFACTOR SULFURASE MOSC"/>
    <property type="match status" value="1"/>
</dbReference>
<dbReference type="SUPFAM" id="SSF50800">
    <property type="entry name" value="PK beta-barrel domain-like"/>
    <property type="match status" value="1"/>
</dbReference>
<protein>
    <recommendedName>
        <fullName evidence="3">MOSC domain-containing protein</fullName>
    </recommendedName>
</protein>
<evidence type="ECO:0000259" key="3">
    <source>
        <dbReference type="PROSITE" id="PS51340"/>
    </source>
</evidence>
<reference evidence="5" key="1">
    <citation type="submission" date="2024-06" db="EMBL/GenBank/DDBJ databases">
        <title>Draft Genome Sequences of Epichloe bromicola Strains Isolated from Elymus ciliaris.</title>
        <authorList>
            <consortium name="Epichloe bromicola genome sequencing consortium"/>
            <person name="Miura A."/>
            <person name="Imano S."/>
            <person name="Ashida A."/>
            <person name="Sato I."/>
            <person name="Chiba S."/>
            <person name="Tanaka A."/>
            <person name="Camagna M."/>
            <person name="Takemoto D."/>
        </authorList>
    </citation>
    <scope>NUCLEOTIDE SEQUENCE [LARGE SCALE GENOMIC DNA]</scope>
    <source>
        <strain evidence="5">DP</strain>
    </source>
</reference>
<comment type="caution">
    <text evidence="4">The sequence shown here is derived from an EMBL/GenBank/DDBJ whole genome shotgun (WGS) entry which is preliminary data.</text>
</comment>
<name>A0ABQ0CGE4_9HYPO</name>
<feature type="domain" description="MOSC" evidence="3">
    <location>
        <begin position="265"/>
        <end position="431"/>
    </location>
</feature>
<dbReference type="Pfam" id="PF03473">
    <property type="entry name" value="MOSC"/>
    <property type="match status" value="1"/>
</dbReference>
<dbReference type="EMBL" id="BAAFGZ010000019">
    <property type="protein sequence ID" value="GAB0132513.1"/>
    <property type="molecule type" value="Genomic_DNA"/>
</dbReference>
<feature type="region of interest" description="Disordered" evidence="1">
    <location>
        <begin position="42"/>
        <end position="70"/>
    </location>
</feature>
<feature type="transmembrane region" description="Helical" evidence="2">
    <location>
        <begin position="6"/>
        <end position="27"/>
    </location>
</feature>
<proteinExistence type="predicted"/>
<dbReference type="InterPro" id="IPR011037">
    <property type="entry name" value="Pyrv_Knase-like_insert_dom_sf"/>
</dbReference>
<evidence type="ECO:0000313" key="5">
    <source>
        <dbReference type="Proteomes" id="UP001562357"/>
    </source>
</evidence>
<evidence type="ECO:0000256" key="2">
    <source>
        <dbReference type="SAM" id="Phobius"/>
    </source>
</evidence>
<evidence type="ECO:0000256" key="1">
    <source>
        <dbReference type="SAM" id="MobiDB-lite"/>
    </source>
</evidence>
<keyword evidence="2" id="KW-0812">Transmembrane</keyword>
<dbReference type="InterPro" id="IPR005302">
    <property type="entry name" value="MoCF_Sase_C"/>
</dbReference>
<keyword evidence="2" id="KW-0472">Membrane</keyword>
<keyword evidence="5" id="KW-1185">Reference proteome</keyword>
<accession>A0ABQ0CGE4</accession>